<evidence type="ECO:0000313" key="2">
    <source>
        <dbReference type="Proteomes" id="UP000280834"/>
    </source>
</evidence>
<protein>
    <submittedName>
        <fullName evidence="3">HNH endonuclease</fullName>
    </submittedName>
</protein>
<evidence type="ECO:0000313" key="3">
    <source>
        <dbReference type="WBParaSite" id="BTMF_0000157501-mRNA-1"/>
    </source>
</evidence>
<dbReference type="STRING" id="42155.A0A0R3Q5I0"/>
<reference evidence="3" key="1">
    <citation type="submission" date="2017-02" db="UniProtKB">
        <authorList>
            <consortium name="WormBaseParasite"/>
        </authorList>
    </citation>
    <scope>IDENTIFICATION</scope>
</reference>
<keyword evidence="2" id="KW-1185">Reference proteome</keyword>
<proteinExistence type="predicted"/>
<name>A0A0R3Q5I0_9BILA</name>
<dbReference type="WBParaSite" id="BTMF_0000157501-mRNA-1">
    <property type="protein sequence ID" value="BTMF_0000157501-mRNA-1"/>
    <property type="gene ID" value="BTMF_0000157501"/>
</dbReference>
<accession>A0A0R3Q5I0</accession>
<dbReference type="AlphaFoldDB" id="A0A0R3Q5I0"/>
<evidence type="ECO:0000313" key="1">
    <source>
        <dbReference type="EMBL" id="VDO08942.1"/>
    </source>
</evidence>
<dbReference type="Proteomes" id="UP000280834">
    <property type="component" value="Unassembled WGS sequence"/>
</dbReference>
<gene>
    <name evidence="1" type="ORF">BTMF_LOCUS913</name>
</gene>
<dbReference type="EMBL" id="UZAG01000591">
    <property type="protein sequence ID" value="VDO08942.1"/>
    <property type="molecule type" value="Genomic_DNA"/>
</dbReference>
<organism evidence="3">
    <name type="scientific">Brugia timori</name>
    <dbReference type="NCBI Taxonomy" id="42155"/>
    <lineage>
        <taxon>Eukaryota</taxon>
        <taxon>Metazoa</taxon>
        <taxon>Ecdysozoa</taxon>
        <taxon>Nematoda</taxon>
        <taxon>Chromadorea</taxon>
        <taxon>Rhabditida</taxon>
        <taxon>Spirurina</taxon>
        <taxon>Spiruromorpha</taxon>
        <taxon>Filarioidea</taxon>
        <taxon>Onchocercidae</taxon>
        <taxon>Brugia</taxon>
    </lineage>
</organism>
<sequence length="47" mass="5390">MLEVSRGERLRILTTRGRLARCCRLKPRHDRVLQGLVPTSNLTVNGF</sequence>
<reference evidence="1 2" key="2">
    <citation type="submission" date="2018-11" db="EMBL/GenBank/DDBJ databases">
        <authorList>
            <consortium name="Pathogen Informatics"/>
        </authorList>
    </citation>
    <scope>NUCLEOTIDE SEQUENCE [LARGE SCALE GENOMIC DNA]</scope>
</reference>